<dbReference type="AlphaFoldDB" id="A0A6N7X357"/>
<organism evidence="1 2">
    <name type="scientific">Peptostreptococcus porci</name>
    <dbReference type="NCBI Taxonomy" id="2652282"/>
    <lineage>
        <taxon>Bacteria</taxon>
        <taxon>Bacillati</taxon>
        <taxon>Bacillota</taxon>
        <taxon>Clostridia</taxon>
        <taxon>Peptostreptococcales</taxon>
        <taxon>Peptostreptococcaceae</taxon>
        <taxon>Peptostreptococcus</taxon>
    </lineage>
</organism>
<proteinExistence type="predicted"/>
<comment type="caution">
    <text evidence="1">The sequence shown here is derived from an EMBL/GenBank/DDBJ whole genome shotgun (WGS) entry which is preliminary data.</text>
</comment>
<reference evidence="1 2" key="1">
    <citation type="submission" date="2019-08" db="EMBL/GenBank/DDBJ databases">
        <title>In-depth cultivation of the pig gut microbiome towards novel bacterial diversity and tailored functional studies.</title>
        <authorList>
            <person name="Wylensek D."/>
            <person name="Hitch T.C.A."/>
            <person name="Clavel T."/>
        </authorList>
    </citation>
    <scope>NUCLEOTIDE SEQUENCE [LARGE SCALE GENOMIC DNA]</scope>
    <source>
        <strain evidence="1 2">WCA-SAB-591-4A-A</strain>
    </source>
</reference>
<dbReference type="Proteomes" id="UP000440713">
    <property type="component" value="Unassembled WGS sequence"/>
</dbReference>
<dbReference type="RefSeq" id="WP_154537914.1">
    <property type="nucleotide sequence ID" value="NZ_JAXFFP010000009.1"/>
</dbReference>
<evidence type="ECO:0000313" key="1">
    <source>
        <dbReference type="EMBL" id="MST62521.1"/>
    </source>
</evidence>
<accession>A0A6N7X357</accession>
<dbReference type="EMBL" id="VUNE01000003">
    <property type="protein sequence ID" value="MST62521.1"/>
    <property type="molecule type" value="Genomic_DNA"/>
</dbReference>
<protein>
    <submittedName>
        <fullName evidence="1">Uncharacterized protein</fullName>
    </submittedName>
</protein>
<gene>
    <name evidence="1" type="ORF">FYJ71_06030</name>
</gene>
<keyword evidence="2" id="KW-1185">Reference proteome</keyword>
<evidence type="ECO:0000313" key="2">
    <source>
        <dbReference type="Proteomes" id="UP000440713"/>
    </source>
</evidence>
<name>A0A6N7X357_9FIRM</name>
<sequence>MEKNNDEFIKRAYGSLFQKIGSEEWYLALICSKVLFCDAKNKRIMIDNERLFDELVYMRYYSSQKNDYLLDFFIPLVLVSKSFDAYFEVLEDLSDKITKFYKCNEKKYGYMMDVFIYDFMFREALKRKTINVNSIEDIIELLDRLKDGLLELNPINLNKKEFISFQRKKIKYINNFYSITNILNEKIGSVEVDKESIFIEIQDILGVEQIGKNIFSRLISELFNSDNTDMRKIFLKYSEGVSENPFIEKMAEYILRIRDFAIQSKQYSVRSNPKHLLEKNVGDVVNDPVLNSIRVISKKIEGNVCSIIVDSKSGEYTFSFEVR</sequence>